<dbReference type="VEuPathDB" id="FungiDB:CJJ07_004869"/>
<dbReference type="AlphaFoldDB" id="A0A2H0ZE57"/>
<keyword evidence="2" id="KW-0067">ATP-binding</keyword>
<protein>
    <recommendedName>
        <fullName evidence="4">6-phosphofructo-2-kinase domain-containing protein</fullName>
    </recommendedName>
</protein>
<dbReference type="GO" id="GO:0005524">
    <property type="term" value="F:ATP binding"/>
    <property type="evidence" value="ECO:0007669"/>
    <property type="project" value="UniProtKB-KW"/>
</dbReference>
<dbReference type="VEuPathDB" id="FungiDB:B9J08_005300"/>
<dbReference type="PANTHER" id="PTHR10606:SF32">
    <property type="entry name" value="6-PHOSPHOFRUCTO-2-KINASE 1"/>
    <property type="match status" value="1"/>
</dbReference>
<dbReference type="OMA" id="NDECDIA"/>
<accession>A0A2H0ZE57</accession>
<feature type="region of interest" description="Disordered" evidence="3">
    <location>
        <begin position="1"/>
        <end position="20"/>
    </location>
</feature>
<evidence type="ECO:0000259" key="4">
    <source>
        <dbReference type="Pfam" id="PF01591"/>
    </source>
</evidence>
<evidence type="ECO:0000256" key="3">
    <source>
        <dbReference type="SAM" id="MobiDB-lite"/>
    </source>
</evidence>
<reference evidence="6" key="3">
    <citation type="submission" date="2021-06" db="EMBL/GenBank/DDBJ databases">
        <title>Candida auris outbreak in lebanese hospital.</title>
        <authorList>
            <person name="Finianos M."/>
        </authorList>
    </citation>
    <scope>NUCLEOTIDE SEQUENCE</scope>
    <source>
        <strain evidence="6">CA7LBN</strain>
    </source>
</reference>
<reference evidence="5" key="2">
    <citation type="submission" date="2017-11" db="EMBL/GenBank/DDBJ databases">
        <title>Candida auris genome assembly and annotation.</title>
        <authorList>
            <person name="Munoz J.F."/>
            <person name="Gade L.G."/>
            <person name="Chow N.A."/>
            <person name="Litvintseva A.P."/>
            <person name="Loparev V.N."/>
            <person name="Cuomo C.A."/>
        </authorList>
    </citation>
    <scope>NUCLEOTIDE SEQUENCE</scope>
    <source>
        <strain evidence="5">B8441</strain>
    </source>
</reference>
<dbReference type="PANTHER" id="PTHR10606">
    <property type="entry name" value="6-PHOSPHOFRUCTO-2-KINASE/FRUCTOSE-2,6-BISPHOSPHATASE"/>
    <property type="match status" value="1"/>
</dbReference>
<dbReference type="InterPro" id="IPR013079">
    <property type="entry name" value="6Phosfructo_kin"/>
</dbReference>
<dbReference type="VEuPathDB" id="FungiDB:QG37_03650"/>
<dbReference type="EMBL" id="PEKT02000010">
    <property type="protein sequence ID" value="PIS48602.1"/>
    <property type="molecule type" value="Genomic_DNA"/>
</dbReference>
<dbReference type="EMBL" id="CP076752">
    <property type="protein sequence ID" value="QWW24645.1"/>
    <property type="molecule type" value="Genomic_DNA"/>
</dbReference>
<name>A0A2H0ZE57_CANAR</name>
<proteinExistence type="predicted"/>
<dbReference type="SUPFAM" id="SSF52540">
    <property type="entry name" value="P-loop containing nucleoside triphosphate hydrolases"/>
    <property type="match status" value="1"/>
</dbReference>
<feature type="domain" description="6-phosphofructo-2-kinase" evidence="4">
    <location>
        <begin position="67"/>
        <end position="265"/>
    </location>
</feature>
<feature type="compositionally biased region" description="Polar residues" evidence="3">
    <location>
        <begin position="1"/>
        <end position="11"/>
    </location>
</feature>
<dbReference type="Gene3D" id="3.40.50.300">
    <property type="entry name" value="P-loop containing nucleotide triphosphate hydrolases"/>
    <property type="match status" value="1"/>
</dbReference>
<dbReference type="STRING" id="498019.A0A2H0ZE57"/>
<dbReference type="GO" id="GO:0005829">
    <property type="term" value="C:cytosol"/>
    <property type="evidence" value="ECO:0007669"/>
    <property type="project" value="TreeGrafter"/>
</dbReference>
<dbReference type="GO" id="GO:0003873">
    <property type="term" value="F:6-phosphofructo-2-kinase activity"/>
    <property type="evidence" value="ECO:0007669"/>
    <property type="project" value="InterPro"/>
</dbReference>
<evidence type="ECO:0000313" key="5">
    <source>
        <dbReference type="EMBL" id="PIS48602.1"/>
    </source>
</evidence>
<keyword evidence="1" id="KW-0547">Nucleotide-binding</keyword>
<dbReference type="VEuPathDB" id="FungiDB:CJJ09_004056"/>
<dbReference type="VEuPathDB" id="FungiDB:CJI97_005384"/>
<dbReference type="InterPro" id="IPR003094">
    <property type="entry name" value="6Pfruct_kin"/>
</dbReference>
<evidence type="ECO:0000313" key="6">
    <source>
        <dbReference type="EMBL" id="QWW24645.1"/>
    </source>
</evidence>
<sequence length="315" mass="35784">MELSFPQSKPSLSMRPLLSPNTSNTSLNSLFSRIENSPFTTTSYTSTTTPATSPVYEVPRADEVSSLLNKRINSKTLVMLVGLPASGKSTVCKQLSNFLQSHDYKCQVYNAGNVRRSLRRTFSDADFFNPNNAAAQEQREQFAAIAMEQMLDDFRTNRINVGFLDATNTTRKRRDKMLDIVRHCDVSFSNVIILDISCTDERLLAFNVNGKTTNGDYTGRTVAEAIADFKQRSSHYYKVYEAITPEELERANDVVSTYISIQNAKNFRSYSIISEKQRDEVEDLFVTFAANYYKMHGERYYSAVDTFHKLTQQSV</sequence>
<evidence type="ECO:0000256" key="2">
    <source>
        <dbReference type="ARBA" id="ARBA00022840"/>
    </source>
</evidence>
<dbReference type="VEuPathDB" id="FungiDB:CJI96_0004087"/>
<dbReference type="Proteomes" id="UP000825438">
    <property type="component" value="Chromosome IV"/>
</dbReference>
<evidence type="ECO:0000256" key="1">
    <source>
        <dbReference type="ARBA" id="ARBA00022741"/>
    </source>
</evidence>
<organism evidence="5">
    <name type="scientific">Candidozyma auris</name>
    <name type="common">Yeast</name>
    <name type="synonym">Candida auris</name>
    <dbReference type="NCBI Taxonomy" id="498019"/>
    <lineage>
        <taxon>Eukaryota</taxon>
        <taxon>Fungi</taxon>
        <taxon>Dikarya</taxon>
        <taxon>Ascomycota</taxon>
        <taxon>Saccharomycotina</taxon>
        <taxon>Pichiomycetes</taxon>
        <taxon>Metschnikowiaceae</taxon>
        <taxon>Candidozyma</taxon>
    </lineage>
</organism>
<dbReference type="Pfam" id="PF01591">
    <property type="entry name" value="6PF2K"/>
    <property type="match status" value="1"/>
</dbReference>
<dbReference type="InterPro" id="IPR027417">
    <property type="entry name" value="P-loop_NTPase"/>
</dbReference>
<gene>
    <name evidence="5" type="ORF">B9J08_005300</name>
    <name evidence="6" type="ORF">CA7LBN_003502</name>
</gene>
<dbReference type="GO" id="GO:0006000">
    <property type="term" value="P:fructose metabolic process"/>
    <property type="evidence" value="ECO:0007669"/>
    <property type="project" value="InterPro"/>
</dbReference>
<reference evidence="5" key="1">
    <citation type="journal article" date="2017" name="Clin. Infect. Dis.">
        <title>Simultaneous emergence of multidrug-resistant Candida auris on 3 continents confirmed by whole-genome sequencing and epidemiological analyses.</title>
        <authorList>
            <person name="Lockhart S.R."/>
            <person name="Etienne K.A."/>
            <person name="Vallabhaneni S."/>
            <person name="Farooqi J."/>
            <person name="Chowdhary A."/>
            <person name="Govender N.P."/>
            <person name="Colombo A.L."/>
            <person name="Calvo B."/>
            <person name="Cuomo C.A."/>
            <person name="Desjardins C.A."/>
            <person name="Berkow E.L."/>
            <person name="Castanheira M."/>
            <person name="Magobo R.E."/>
            <person name="Jabeen K."/>
            <person name="Asghar R.J."/>
            <person name="Meis J.F."/>
            <person name="Jackson B."/>
            <person name="Chiller T."/>
            <person name="Litvintseva A.P."/>
        </authorList>
    </citation>
    <scope>NUCLEOTIDE SEQUENCE [LARGE SCALE GENOMIC DNA]</scope>
    <source>
        <strain evidence="5">B8441</strain>
    </source>
</reference>
<dbReference type="GO" id="GO:0006003">
    <property type="term" value="P:fructose 2,6-bisphosphate metabolic process"/>
    <property type="evidence" value="ECO:0007669"/>
    <property type="project" value="InterPro"/>
</dbReference>